<dbReference type="RefSeq" id="XP_033669501.1">
    <property type="nucleotide sequence ID" value="XM_033805818.1"/>
</dbReference>
<reference evidence="1" key="1">
    <citation type="journal article" date="2020" name="Stud. Mycol.">
        <title>101 Dothideomycetes genomes: a test case for predicting lifestyles and emergence of pathogens.</title>
        <authorList>
            <person name="Haridas S."/>
            <person name="Albert R."/>
            <person name="Binder M."/>
            <person name="Bloem J."/>
            <person name="Labutti K."/>
            <person name="Salamov A."/>
            <person name="Andreopoulos B."/>
            <person name="Baker S."/>
            <person name="Barry K."/>
            <person name="Bills G."/>
            <person name="Bluhm B."/>
            <person name="Cannon C."/>
            <person name="Castanera R."/>
            <person name="Culley D."/>
            <person name="Daum C."/>
            <person name="Ezra D."/>
            <person name="Gonzalez J."/>
            <person name="Henrissat B."/>
            <person name="Kuo A."/>
            <person name="Liang C."/>
            <person name="Lipzen A."/>
            <person name="Lutzoni F."/>
            <person name="Magnuson J."/>
            <person name="Mondo S."/>
            <person name="Nolan M."/>
            <person name="Ohm R."/>
            <person name="Pangilinan J."/>
            <person name="Park H.-J."/>
            <person name="Ramirez L."/>
            <person name="Alfaro M."/>
            <person name="Sun H."/>
            <person name="Tritt A."/>
            <person name="Yoshinaga Y."/>
            <person name="Zwiers L.-H."/>
            <person name="Turgeon B."/>
            <person name="Goodwin S."/>
            <person name="Spatafora J."/>
            <person name="Crous P."/>
            <person name="Grigoriev I."/>
        </authorList>
    </citation>
    <scope>NUCLEOTIDE SEQUENCE</scope>
    <source>
        <strain evidence="1">ATCC 36951</strain>
    </source>
</reference>
<dbReference type="AlphaFoldDB" id="A0A6A6CS10"/>
<name>A0A6A6CS10_ZASCE</name>
<dbReference type="Proteomes" id="UP000799537">
    <property type="component" value="Unassembled WGS sequence"/>
</dbReference>
<sequence length="167" mass="18158">MAAQGYKYEAAGLMSTIRPVSLQTKTNHTAHLWQEFHEGQIRKTHVFTRLNVQLTTRDVCANSNNETGEDPQATLCSSGANEGSTGVYDSFDMFQDEDSYEVVDYGMGDSKYADDVARYGGDLMDLGGTSGLCVYPSVNNRTALTILSAIEMGGRPSQTYANCPSLS</sequence>
<evidence type="ECO:0000313" key="2">
    <source>
        <dbReference type="Proteomes" id="UP000799537"/>
    </source>
</evidence>
<protein>
    <submittedName>
        <fullName evidence="1">Uncharacterized protein</fullName>
    </submittedName>
</protein>
<proteinExistence type="predicted"/>
<accession>A0A6A6CS10</accession>
<gene>
    <name evidence="1" type="ORF">M409DRAFT_21358</name>
</gene>
<dbReference type="GeneID" id="54559090"/>
<dbReference type="EMBL" id="ML993590">
    <property type="protein sequence ID" value="KAF2168612.1"/>
    <property type="molecule type" value="Genomic_DNA"/>
</dbReference>
<organism evidence="1 2">
    <name type="scientific">Zasmidium cellare ATCC 36951</name>
    <dbReference type="NCBI Taxonomy" id="1080233"/>
    <lineage>
        <taxon>Eukaryota</taxon>
        <taxon>Fungi</taxon>
        <taxon>Dikarya</taxon>
        <taxon>Ascomycota</taxon>
        <taxon>Pezizomycotina</taxon>
        <taxon>Dothideomycetes</taxon>
        <taxon>Dothideomycetidae</taxon>
        <taxon>Mycosphaerellales</taxon>
        <taxon>Mycosphaerellaceae</taxon>
        <taxon>Zasmidium</taxon>
    </lineage>
</organism>
<keyword evidence="2" id="KW-1185">Reference proteome</keyword>
<evidence type="ECO:0000313" key="1">
    <source>
        <dbReference type="EMBL" id="KAF2168612.1"/>
    </source>
</evidence>